<comment type="catalytic activity">
    <reaction evidence="19">
        <text>O(6)-methyl-dGTP + H2O = O(6)-methyl-dGMP + diphosphate + H(+)</text>
        <dbReference type="Rhea" id="RHEA:67600"/>
        <dbReference type="ChEBI" id="CHEBI:15377"/>
        <dbReference type="ChEBI" id="CHEBI:15378"/>
        <dbReference type="ChEBI" id="CHEBI:33019"/>
        <dbReference type="ChEBI" id="CHEBI:169974"/>
        <dbReference type="ChEBI" id="CHEBI:169975"/>
    </reaction>
    <physiologicalReaction direction="left-to-right" evidence="19">
        <dbReference type="Rhea" id="RHEA:67601"/>
    </physiologicalReaction>
</comment>
<evidence type="ECO:0000256" key="17">
    <source>
        <dbReference type="ARBA" id="ARBA00032071"/>
    </source>
</evidence>
<evidence type="ECO:0000256" key="7">
    <source>
        <dbReference type="ARBA" id="ARBA00024448"/>
    </source>
</evidence>
<dbReference type="InterPro" id="IPR000086">
    <property type="entry name" value="NUDIX_hydrolase_dom"/>
</dbReference>
<evidence type="ECO:0000256" key="2">
    <source>
        <dbReference type="ARBA" id="ARBA00005582"/>
    </source>
</evidence>
<keyword evidence="5" id="KW-0378">Hydrolase</keyword>
<name>A0ABV0GY46_PAENI</name>
<comment type="catalytic activity">
    <reaction evidence="20">
        <text>N(6)-methyl-dATP + H2O = N(6)-methyl-dAMP + diphosphate + H(+)</text>
        <dbReference type="Rhea" id="RHEA:67604"/>
        <dbReference type="ChEBI" id="CHEBI:15377"/>
        <dbReference type="ChEBI" id="CHEBI:15378"/>
        <dbReference type="ChEBI" id="CHEBI:33019"/>
        <dbReference type="ChEBI" id="CHEBI:169976"/>
        <dbReference type="ChEBI" id="CHEBI:172872"/>
    </reaction>
    <physiologicalReaction direction="left-to-right" evidence="20">
        <dbReference type="Rhea" id="RHEA:67605"/>
    </physiologicalReaction>
</comment>
<evidence type="ECO:0000256" key="16">
    <source>
        <dbReference type="ARBA" id="ARBA00031927"/>
    </source>
</evidence>
<dbReference type="PANTHER" id="PTHR43758:SF2">
    <property type="entry name" value="OXIDIZED PURINE NUCLEOSIDE TRIPHOSPHATE HYDROLASE"/>
    <property type="match status" value="1"/>
</dbReference>
<comment type="catalytic activity">
    <reaction evidence="7">
        <text>8-oxo-dATP + H2O = 8-oxo-dAMP + diphosphate + H(+)</text>
        <dbReference type="Rhea" id="RHEA:65396"/>
        <dbReference type="ChEBI" id="CHEBI:15377"/>
        <dbReference type="ChEBI" id="CHEBI:15378"/>
        <dbReference type="ChEBI" id="CHEBI:33019"/>
        <dbReference type="ChEBI" id="CHEBI:71361"/>
        <dbReference type="ChEBI" id="CHEBI:172871"/>
    </reaction>
    <physiologicalReaction direction="left-to-right" evidence="7">
        <dbReference type="Rhea" id="RHEA:65397"/>
    </physiologicalReaction>
</comment>
<dbReference type="PANTHER" id="PTHR43758">
    <property type="entry name" value="7,8-DIHYDRO-8-OXOGUANINE TRIPHOSPHATASE"/>
    <property type="match status" value="1"/>
</dbReference>
<evidence type="ECO:0000256" key="12">
    <source>
        <dbReference type="ARBA" id="ARBA00026218"/>
    </source>
</evidence>
<evidence type="ECO:0000256" key="10">
    <source>
        <dbReference type="ARBA" id="ARBA00024596"/>
    </source>
</evidence>
<dbReference type="EC" id="3.6.1.56" evidence="11"/>
<dbReference type="RefSeq" id="WP_223945108.1">
    <property type="nucleotide sequence ID" value="NZ_JBBMFV010000004.1"/>
</dbReference>
<accession>A0ABV0GY46</accession>
<comment type="catalytic activity">
    <reaction evidence="10">
        <text>2-oxo-ATP + H2O = 2-oxo-AMP + diphosphate + H(+)</text>
        <dbReference type="Rhea" id="RHEA:67392"/>
        <dbReference type="ChEBI" id="CHEBI:15377"/>
        <dbReference type="ChEBI" id="CHEBI:15378"/>
        <dbReference type="ChEBI" id="CHEBI:33019"/>
        <dbReference type="ChEBI" id="CHEBI:71395"/>
        <dbReference type="ChEBI" id="CHEBI:172878"/>
    </reaction>
    <physiologicalReaction direction="left-to-right" evidence="10">
        <dbReference type="Rhea" id="RHEA:67393"/>
    </physiologicalReaction>
</comment>
<dbReference type="Pfam" id="PF00293">
    <property type="entry name" value="NUDIX"/>
    <property type="match status" value="1"/>
</dbReference>
<evidence type="ECO:0000256" key="20">
    <source>
        <dbReference type="ARBA" id="ARBA00049032"/>
    </source>
</evidence>
<gene>
    <name evidence="23" type="ORF">V3C41_21075</name>
</gene>
<evidence type="ECO:0000256" key="4">
    <source>
        <dbReference type="ARBA" id="ARBA00022723"/>
    </source>
</evidence>
<comment type="catalytic activity">
    <reaction evidence="8">
        <text>2-oxo-dATP + H2O = 2-oxo-dAMP + diphosphate + H(+)</text>
        <dbReference type="Rhea" id="RHEA:31583"/>
        <dbReference type="ChEBI" id="CHEBI:15377"/>
        <dbReference type="ChEBI" id="CHEBI:15378"/>
        <dbReference type="ChEBI" id="CHEBI:33019"/>
        <dbReference type="ChEBI" id="CHEBI:63212"/>
        <dbReference type="ChEBI" id="CHEBI:77897"/>
        <dbReference type="EC" id="3.6.1.56"/>
    </reaction>
    <physiologicalReaction direction="left-to-right" evidence="8">
        <dbReference type="Rhea" id="RHEA:31584"/>
    </physiologicalReaction>
</comment>
<organism evidence="23 24">
    <name type="scientific">Paenarthrobacter nicotinovorans</name>
    <name type="common">Arthrobacter nicotinovorans</name>
    <dbReference type="NCBI Taxonomy" id="29320"/>
    <lineage>
        <taxon>Bacteria</taxon>
        <taxon>Bacillati</taxon>
        <taxon>Actinomycetota</taxon>
        <taxon>Actinomycetes</taxon>
        <taxon>Micrococcales</taxon>
        <taxon>Micrococcaceae</taxon>
        <taxon>Paenarthrobacter</taxon>
    </lineage>
</organism>
<dbReference type="InterPro" id="IPR003563">
    <property type="entry name" value="8ODP"/>
</dbReference>
<comment type="subunit">
    <text evidence="3">Monomer.</text>
</comment>
<comment type="catalytic activity">
    <reaction evidence="18">
        <text>N(6)-methyl-ATP + H2O = N(6)-methyl-AMP + diphosphate + H(+)</text>
        <dbReference type="Rhea" id="RHEA:67608"/>
        <dbReference type="ChEBI" id="CHEBI:15377"/>
        <dbReference type="ChEBI" id="CHEBI:15378"/>
        <dbReference type="ChEBI" id="CHEBI:33019"/>
        <dbReference type="ChEBI" id="CHEBI:144842"/>
        <dbReference type="ChEBI" id="CHEBI:172873"/>
    </reaction>
    <physiologicalReaction direction="left-to-right" evidence="18">
        <dbReference type="Rhea" id="RHEA:67609"/>
    </physiologicalReaction>
</comment>
<evidence type="ECO:0000256" key="3">
    <source>
        <dbReference type="ARBA" id="ARBA00011245"/>
    </source>
</evidence>
<dbReference type="SUPFAM" id="SSF55811">
    <property type="entry name" value="Nudix"/>
    <property type="match status" value="1"/>
</dbReference>
<dbReference type="EMBL" id="JBBMFV010000004">
    <property type="protein sequence ID" value="MEO3943566.1"/>
    <property type="molecule type" value="Genomic_DNA"/>
</dbReference>
<dbReference type="PROSITE" id="PS00893">
    <property type="entry name" value="NUDIX_BOX"/>
    <property type="match status" value="1"/>
</dbReference>
<keyword evidence="4" id="KW-0479">Metal-binding</keyword>
<evidence type="ECO:0000256" key="6">
    <source>
        <dbReference type="ARBA" id="ARBA00022842"/>
    </source>
</evidence>
<evidence type="ECO:0000256" key="14">
    <source>
        <dbReference type="ARBA" id="ARBA00030634"/>
    </source>
</evidence>
<evidence type="ECO:0000256" key="21">
    <source>
        <dbReference type="ARBA" id="ARBA00053094"/>
    </source>
</evidence>
<comment type="caution">
    <text evidence="23">The sequence shown here is derived from an EMBL/GenBank/DDBJ whole genome shotgun (WGS) entry which is preliminary data.</text>
</comment>
<evidence type="ECO:0000256" key="19">
    <source>
        <dbReference type="ARBA" id="ARBA00048894"/>
    </source>
</evidence>
<evidence type="ECO:0000256" key="8">
    <source>
        <dbReference type="ARBA" id="ARBA00024459"/>
    </source>
</evidence>
<dbReference type="Proteomes" id="UP001448614">
    <property type="component" value="Unassembled WGS sequence"/>
</dbReference>
<evidence type="ECO:0000256" key="1">
    <source>
        <dbReference type="ARBA" id="ARBA00001946"/>
    </source>
</evidence>
<evidence type="ECO:0000313" key="23">
    <source>
        <dbReference type="EMBL" id="MEO3943566.1"/>
    </source>
</evidence>
<evidence type="ECO:0000313" key="24">
    <source>
        <dbReference type="Proteomes" id="UP001448614"/>
    </source>
</evidence>
<dbReference type="PRINTS" id="PR01403">
    <property type="entry name" value="8OXTPHPHTASE"/>
</dbReference>
<keyword evidence="24" id="KW-1185">Reference proteome</keyword>
<feature type="domain" description="Nudix hydrolase" evidence="22">
    <location>
        <begin position="2"/>
        <end position="137"/>
    </location>
</feature>
<proteinExistence type="inferred from homology"/>
<protein>
    <recommendedName>
        <fullName evidence="12">Oxidized purine nucleoside triphosphate hydrolase</fullName>
        <ecNumber evidence="11">3.6.1.56</ecNumber>
    </recommendedName>
    <alternativeName>
        <fullName evidence="16">2-hydroxy-dATP diphosphatase</fullName>
    </alternativeName>
    <alternativeName>
        <fullName evidence="15">7,8-dihydro-8-oxoguanine triphosphatase</fullName>
    </alternativeName>
    <alternativeName>
        <fullName evidence="14">8-oxo-dGTPase</fullName>
    </alternativeName>
    <alternativeName>
        <fullName evidence="17">Methylated purine nucleoside triphosphate hydrolase</fullName>
    </alternativeName>
    <alternativeName>
        <fullName evidence="13">Nucleoside diphosphate-linked moiety X motif 1</fullName>
    </alternativeName>
</protein>
<dbReference type="InterPro" id="IPR015797">
    <property type="entry name" value="NUDIX_hydrolase-like_dom_sf"/>
</dbReference>
<sequence length="168" mass="18169">MTAAHVTLCFLLRDGIDGEDVLLGTKKTGFGLGKVVGVGGHVELGETAAQAACREVMEEINVVVAAKDLIPAGTVDFVFPARPEWNMATTVFLTRVWEGDPSESDEIAPAWFPVAQLPVDRMWADAEHWLPAMIAGQRIAVRVALAADNENVADVHTIDWVDPQSRHA</sequence>
<evidence type="ECO:0000256" key="18">
    <source>
        <dbReference type="ARBA" id="ARBA00048002"/>
    </source>
</evidence>
<comment type="cofactor">
    <cofactor evidence="1">
        <name>Mg(2+)</name>
        <dbReference type="ChEBI" id="CHEBI:18420"/>
    </cofactor>
</comment>
<evidence type="ECO:0000256" key="5">
    <source>
        <dbReference type="ARBA" id="ARBA00022801"/>
    </source>
</evidence>
<evidence type="ECO:0000256" key="13">
    <source>
        <dbReference type="ARBA" id="ARBA00029673"/>
    </source>
</evidence>
<evidence type="ECO:0000256" key="11">
    <source>
        <dbReference type="ARBA" id="ARBA00026103"/>
    </source>
</evidence>
<reference evidence="23 24" key="1">
    <citation type="journal article" date="2024" name="Appl. Microbiol. Biotechnol.">
        <title>Biosynthetic gene clusters with biotechnological applications in novel Antarctic isolates from Actinomycetota.</title>
        <authorList>
            <person name="Bruna P."/>
            <person name="Nunez-Montero K."/>
            <person name="Contreras M.J."/>
            <person name="Leal K."/>
            <person name="Garcia M."/>
            <person name="Abanto M."/>
            <person name="Barrientos L."/>
        </authorList>
    </citation>
    <scope>NUCLEOTIDE SEQUENCE [LARGE SCALE GENOMIC DNA]</scope>
    <source>
        <strain evidence="23 24">Se16.17</strain>
    </source>
</reference>
<comment type="function">
    <text evidence="21">Oxidized purine nucleoside triphosphate hydrolase which is a prominent sanitizer of the oxidized nucleotide pool. Catalyzes the hydrolysis of 2-oxo-dATP (2-hydroxy-dATP) into 2-oxo-dAMP. Also has a significant hydrolase activity toward 2-oxo-ATP, 8-oxo-dGTP and 8-oxo-dATP. Through the hydrolysis of oxidized purine nucleoside triphosphates, prevents their incorporation into DNA and the subsequent transversions A:T to C:G and G:C to T:A. Also catalyzes the hydrolysis of methylated purine nucleoside triphosphate preventing their integration into DNA. Through this antimutagenic activity protects cells from oxidative stress.</text>
</comment>
<comment type="catalytic activity">
    <reaction evidence="9">
        <text>8-oxo-dGTP + H2O = 8-oxo-dGMP + diphosphate + H(+)</text>
        <dbReference type="Rhea" id="RHEA:31575"/>
        <dbReference type="ChEBI" id="CHEBI:15377"/>
        <dbReference type="ChEBI" id="CHEBI:15378"/>
        <dbReference type="ChEBI" id="CHEBI:33019"/>
        <dbReference type="ChEBI" id="CHEBI:63224"/>
        <dbReference type="ChEBI" id="CHEBI:77896"/>
    </reaction>
    <physiologicalReaction direction="left-to-right" evidence="9">
        <dbReference type="Rhea" id="RHEA:31576"/>
    </physiologicalReaction>
</comment>
<evidence type="ECO:0000259" key="22">
    <source>
        <dbReference type="PROSITE" id="PS51462"/>
    </source>
</evidence>
<dbReference type="CDD" id="cd03427">
    <property type="entry name" value="NUDIX_MTH1_Nudt1"/>
    <property type="match status" value="1"/>
</dbReference>
<dbReference type="PROSITE" id="PS51462">
    <property type="entry name" value="NUDIX"/>
    <property type="match status" value="1"/>
</dbReference>
<keyword evidence="6" id="KW-0460">Magnesium</keyword>
<evidence type="ECO:0000256" key="15">
    <source>
        <dbReference type="ARBA" id="ARBA00030682"/>
    </source>
</evidence>
<comment type="similarity">
    <text evidence="2">Belongs to the Nudix hydrolase family.</text>
</comment>
<evidence type="ECO:0000256" key="9">
    <source>
        <dbReference type="ARBA" id="ARBA00024486"/>
    </source>
</evidence>
<dbReference type="InterPro" id="IPR020084">
    <property type="entry name" value="NUDIX_hydrolase_CS"/>
</dbReference>
<dbReference type="Gene3D" id="3.90.79.10">
    <property type="entry name" value="Nucleoside Triphosphate Pyrophosphohydrolase"/>
    <property type="match status" value="1"/>
</dbReference>